<dbReference type="SUPFAM" id="SSF52047">
    <property type="entry name" value="RNI-like"/>
    <property type="match status" value="1"/>
</dbReference>
<dbReference type="InterPro" id="IPR032675">
    <property type="entry name" value="LRR_dom_sf"/>
</dbReference>
<accession>A0A9P4ICL5</accession>
<dbReference type="Gene3D" id="3.80.10.10">
    <property type="entry name" value="Ribonuclease Inhibitor"/>
    <property type="match status" value="1"/>
</dbReference>
<dbReference type="GO" id="GO:0031146">
    <property type="term" value="P:SCF-dependent proteasomal ubiquitin-dependent protein catabolic process"/>
    <property type="evidence" value="ECO:0007669"/>
    <property type="project" value="TreeGrafter"/>
</dbReference>
<proteinExistence type="predicted"/>
<dbReference type="AlphaFoldDB" id="A0A9P4ICL5"/>
<dbReference type="OrthoDB" id="10028886at2759"/>
<dbReference type="PANTHER" id="PTHR13318:SF95">
    <property type="entry name" value="F-BOX PROTEIN YLR352W"/>
    <property type="match status" value="1"/>
</dbReference>
<organism evidence="1 2">
    <name type="scientific">Rhizodiscina lignyota</name>
    <dbReference type="NCBI Taxonomy" id="1504668"/>
    <lineage>
        <taxon>Eukaryota</taxon>
        <taxon>Fungi</taxon>
        <taxon>Dikarya</taxon>
        <taxon>Ascomycota</taxon>
        <taxon>Pezizomycotina</taxon>
        <taxon>Dothideomycetes</taxon>
        <taxon>Pleosporomycetidae</taxon>
        <taxon>Aulographales</taxon>
        <taxon>Rhizodiscinaceae</taxon>
        <taxon>Rhizodiscina</taxon>
    </lineage>
</organism>
<gene>
    <name evidence="1" type="ORF">NA57DRAFT_57816</name>
</gene>
<dbReference type="EMBL" id="ML978128">
    <property type="protein sequence ID" value="KAF2097222.1"/>
    <property type="molecule type" value="Genomic_DNA"/>
</dbReference>
<sequence length="549" mass="61347">MTVGLPDDILHLVCDELSEQRDFATLFECASSSKRLAIPALSALYRAQHAAPVKGGSESSPTMAERLLVIQKWSILWRSIVLSSLSKTLFPYCKYIKVLDFRDLNYMFEDDMFRGQVAQTFFGGDLSKYHKVQDTPSKARLRGRAPLLDRTSIIDAIGEDVTLQTHMAEQITGPILASALVRWIPRLPRLRSLQLWDGAALGDERVANLITVHCPEFDDLSIYQWDGDDTDHKLSVFIAGLPSNHLHGFETISKTGIAAESFLSLNSHADSLRDLKLAIGADAVPHLGLLKGCTNLELLDIVDGSGTIDIEKTQNDVFLEMIVWLRDCHKLRELNFTKFLSAAALLAQVLGDQNIRLEHLKLDSYLVKDQRDFHLALTHQTNLISLNLEGNSDTITFDDRSTFVDSLSHLKELRDLKLVFRSDEVDLLTDPEISTLVENLPNLQELYISGYGVTDAVLEKMSGLRSLRSVNFFAVTTFTIDGLLDFVDKLGPGNQGLSVVIDMADPESALTEEEQNLVREALVAKVGGRLEYQLLRDYDAFYNSDEDSD</sequence>
<dbReference type="GO" id="GO:0019005">
    <property type="term" value="C:SCF ubiquitin ligase complex"/>
    <property type="evidence" value="ECO:0007669"/>
    <property type="project" value="TreeGrafter"/>
</dbReference>
<comment type="caution">
    <text evidence="1">The sequence shown here is derived from an EMBL/GenBank/DDBJ whole genome shotgun (WGS) entry which is preliminary data.</text>
</comment>
<protein>
    <submittedName>
        <fullName evidence="1">Uncharacterized protein</fullName>
    </submittedName>
</protein>
<dbReference type="PANTHER" id="PTHR13318">
    <property type="entry name" value="PARTNER OF PAIRED, ISOFORM B-RELATED"/>
    <property type="match status" value="1"/>
</dbReference>
<keyword evidence="2" id="KW-1185">Reference proteome</keyword>
<reference evidence="1" key="1">
    <citation type="journal article" date="2020" name="Stud. Mycol.">
        <title>101 Dothideomycetes genomes: a test case for predicting lifestyles and emergence of pathogens.</title>
        <authorList>
            <person name="Haridas S."/>
            <person name="Albert R."/>
            <person name="Binder M."/>
            <person name="Bloem J."/>
            <person name="Labutti K."/>
            <person name="Salamov A."/>
            <person name="Andreopoulos B."/>
            <person name="Baker S."/>
            <person name="Barry K."/>
            <person name="Bills G."/>
            <person name="Bluhm B."/>
            <person name="Cannon C."/>
            <person name="Castanera R."/>
            <person name="Culley D."/>
            <person name="Daum C."/>
            <person name="Ezra D."/>
            <person name="Gonzalez J."/>
            <person name="Henrissat B."/>
            <person name="Kuo A."/>
            <person name="Liang C."/>
            <person name="Lipzen A."/>
            <person name="Lutzoni F."/>
            <person name="Magnuson J."/>
            <person name="Mondo S."/>
            <person name="Nolan M."/>
            <person name="Ohm R."/>
            <person name="Pangilinan J."/>
            <person name="Park H.-J."/>
            <person name="Ramirez L."/>
            <person name="Alfaro M."/>
            <person name="Sun H."/>
            <person name="Tritt A."/>
            <person name="Yoshinaga Y."/>
            <person name="Zwiers L.-H."/>
            <person name="Turgeon B."/>
            <person name="Goodwin S."/>
            <person name="Spatafora J."/>
            <person name="Crous P."/>
            <person name="Grigoriev I."/>
        </authorList>
    </citation>
    <scope>NUCLEOTIDE SEQUENCE</scope>
    <source>
        <strain evidence="1">CBS 133067</strain>
    </source>
</reference>
<evidence type="ECO:0000313" key="1">
    <source>
        <dbReference type="EMBL" id="KAF2097222.1"/>
    </source>
</evidence>
<dbReference type="Proteomes" id="UP000799772">
    <property type="component" value="Unassembled WGS sequence"/>
</dbReference>
<evidence type="ECO:0000313" key="2">
    <source>
        <dbReference type="Proteomes" id="UP000799772"/>
    </source>
</evidence>
<name>A0A9P4ICL5_9PEZI</name>